<evidence type="ECO:0000256" key="1">
    <source>
        <dbReference type="SAM" id="SignalP"/>
    </source>
</evidence>
<feature type="signal peptide" evidence="1">
    <location>
        <begin position="1"/>
        <end position="18"/>
    </location>
</feature>
<proteinExistence type="predicted"/>
<organism evidence="2">
    <name type="scientific">Timema californicum</name>
    <name type="common">California timema</name>
    <name type="synonym">Walking stick</name>
    <dbReference type="NCBI Taxonomy" id="61474"/>
    <lineage>
        <taxon>Eukaryota</taxon>
        <taxon>Metazoa</taxon>
        <taxon>Ecdysozoa</taxon>
        <taxon>Arthropoda</taxon>
        <taxon>Hexapoda</taxon>
        <taxon>Insecta</taxon>
        <taxon>Pterygota</taxon>
        <taxon>Neoptera</taxon>
        <taxon>Polyneoptera</taxon>
        <taxon>Phasmatodea</taxon>
        <taxon>Timematodea</taxon>
        <taxon>Timematoidea</taxon>
        <taxon>Timematidae</taxon>
        <taxon>Timema</taxon>
    </lineage>
</organism>
<feature type="chain" id="PRO_5031554269" evidence="1">
    <location>
        <begin position="19"/>
        <end position="191"/>
    </location>
</feature>
<reference evidence="2" key="1">
    <citation type="submission" date="2020-11" db="EMBL/GenBank/DDBJ databases">
        <authorList>
            <person name="Tran Van P."/>
        </authorList>
    </citation>
    <scope>NUCLEOTIDE SEQUENCE</scope>
</reference>
<name>A0A7R9P9S2_TIMCA</name>
<dbReference type="EMBL" id="OE182766">
    <property type="protein sequence ID" value="CAD7574927.1"/>
    <property type="molecule type" value="Genomic_DNA"/>
</dbReference>
<protein>
    <submittedName>
        <fullName evidence="2">(California timema) hypothetical protein</fullName>
    </submittedName>
</protein>
<sequence>MLQLKVFITLAMMAHNCAETEVSVIEYLNSPDCSLGRTIDEIGHCVDTVLTILPDVHYTPGDGEITLTCIGDGEITLTCIGDGNFNSAGVQIGKAYKGGLGGLVRDDALEAFYTSLGQEKPPLVQPTEIRTSISPSSAVELNTNSALADYATEEKPPPVHPTEIRTSVSPSLAVKLNTTSALANYATEARE</sequence>
<gene>
    <name evidence="2" type="ORF">TCMB3V08_LOCUS7530</name>
</gene>
<keyword evidence="1" id="KW-0732">Signal</keyword>
<evidence type="ECO:0000313" key="2">
    <source>
        <dbReference type="EMBL" id="CAD7574927.1"/>
    </source>
</evidence>
<dbReference type="AlphaFoldDB" id="A0A7R9P9S2"/>
<accession>A0A7R9P9S2</accession>